<keyword evidence="2" id="KW-1185">Reference proteome</keyword>
<dbReference type="RefSeq" id="WP_004955075.1">
    <property type="nucleotide sequence ID" value="NZ_GG753567.1"/>
</dbReference>
<dbReference type="AlphaFoldDB" id="D4DWT0"/>
<gene>
    <name evidence="1" type="ORF">HMPREF0758_0380</name>
</gene>
<dbReference type="EMBL" id="ADBY01000013">
    <property type="protein sequence ID" value="EFE98052.1"/>
    <property type="molecule type" value="Genomic_DNA"/>
</dbReference>
<dbReference type="HOGENOM" id="CLU_116661_0_2_6"/>
<name>D4DWT0_SEROD</name>
<dbReference type="OrthoDB" id="9800188at2"/>
<proteinExistence type="predicted"/>
<evidence type="ECO:0008006" key="3">
    <source>
        <dbReference type="Google" id="ProtNLM"/>
    </source>
</evidence>
<evidence type="ECO:0000313" key="2">
    <source>
        <dbReference type="Proteomes" id="UP000005723"/>
    </source>
</evidence>
<dbReference type="PIRSF" id="PIRSF020565">
    <property type="entry name" value="3Ho_Ac_ACP_DH_prd"/>
    <property type="match status" value="1"/>
</dbReference>
<dbReference type="SUPFAM" id="SSF54637">
    <property type="entry name" value="Thioesterase/thiol ester dehydrase-isomerase"/>
    <property type="match status" value="1"/>
</dbReference>
<comment type="caution">
    <text evidence="1">The sequence shown here is derived from an EMBL/GenBank/DDBJ whole genome shotgun (WGS) entry which is preliminary data.</text>
</comment>
<protein>
    <recommendedName>
        <fullName evidence="3">FabA-like domain protein</fullName>
    </recommendedName>
</protein>
<organism evidence="1 2">
    <name type="scientific">Serratia odorifera DSM 4582</name>
    <dbReference type="NCBI Taxonomy" id="667129"/>
    <lineage>
        <taxon>Bacteria</taxon>
        <taxon>Pseudomonadati</taxon>
        <taxon>Pseudomonadota</taxon>
        <taxon>Gammaproteobacteria</taxon>
        <taxon>Enterobacterales</taxon>
        <taxon>Yersiniaceae</taxon>
        <taxon>Serratia</taxon>
    </lineage>
</organism>
<sequence>MNQSYQPAEYYLPHAAPMVLLEQVLAVTEDGACCAVSVSADGVLAPFLDAQGALPAWYGIELMAQTIGVWSGWHGRVGGQAPRLGMLLGGRGITSTQPAFAAGCELVVSVRQLLCDEKLASFECDITINALRVAHGRLNTYQPDQQEIIQLTSPERDA</sequence>
<reference evidence="1 2" key="1">
    <citation type="submission" date="2010-01" db="EMBL/GenBank/DDBJ databases">
        <authorList>
            <person name="Muzny D."/>
            <person name="Qin X."/>
            <person name="Deng J."/>
            <person name="Jiang H."/>
            <person name="Liu Y."/>
            <person name="Qu J."/>
            <person name="Song X.-Z."/>
            <person name="Zhang L."/>
            <person name="Thornton R."/>
            <person name="Coyle M."/>
            <person name="Francisco L."/>
            <person name="Jackson L."/>
            <person name="Javaid M."/>
            <person name="Korchina V."/>
            <person name="Kovar C."/>
            <person name="Mata R."/>
            <person name="Mathew T."/>
            <person name="Ngo R."/>
            <person name="Nguyen L."/>
            <person name="Nguyen N."/>
            <person name="Okwuonu G."/>
            <person name="Ongeri F."/>
            <person name="Pham C."/>
            <person name="Simmons D."/>
            <person name="Wilczek-Boney K."/>
            <person name="Hale W."/>
            <person name="Jakkamsetti A."/>
            <person name="Pham P."/>
            <person name="Ruth R."/>
            <person name="San Lucas F."/>
            <person name="Warren J."/>
            <person name="Zhang J."/>
            <person name="Zhao Z."/>
            <person name="Zhou C."/>
            <person name="Zhu D."/>
            <person name="Lee S."/>
            <person name="Bess C."/>
            <person name="Blankenburg K."/>
            <person name="Forbes L."/>
            <person name="Fu Q."/>
            <person name="Gubbala S."/>
            <person name="Hirani K."/>
            <person name="Jayaseelan J.C."/>
            <person name="Lara F."/>
            <person name="Munidasa M."/>
            <person name="Palculict T."/>
            <person name="Patil S."/>
            <person name="Pu L.-L."/>
            <person name="Saada N."/>
            <person name="Tang L."/>
            <person name="Weissenberger G."/>
            <person name="Zhu Y."/>
            <person name="Hemphill L."/>
            <person name="Shang Y."/>
            <person name="Youmans B."/>
            <person name="Ayvaz T."/>
            <person name="Ross M."/>
            <person name="Santibanez J."/>
            <person name="Aqrawi P."/>
            <person name="Gross S."/>
            <person name="Joshi V."/>
            <person name="Fowler G."/>
            <person name="Nazareth L."/>
            <person name="Reid J."/>
            <person name="Worley K."/>
            <person name="Petrosino J."/>
            <person name="Highlander S."/>
            <person name="Gibbs R."/>
        </authorList>
    </citation>
    <scope>NUCLEOTIDE SEQUENCE [LARGE SCALE GENOMIC DNA]</scope>
    <source>
        <strain evidence="1 2">DSM 4582</strain>
    </source>
</reference>
<dbReference type="Gene3D" id="3.10.129.10">
    <property type="entry name" value="Hotdog Thioesterase"/>
    <property type="match status" value="1"/>
</dbReference>
<dbReference type="Pfam" id="PF22817">
    <property type="entry name" value="ApeP-like"/>
    <property type="match status" value="1"/>
</dbReference>
<dbReference type="InterPro" id="IPR029069">
    <property type="entry name" value="HotDog_dom_sf"/>
</dbReference>
<dbReference type="Proteomes" id="UP000005723">
    <property type="component" value="Unassembled WGS sequence"/>
</dbReference>
<dbReference type="InterPro" id="IPR016776">
    <property type="entry name" value="ApeP-like_dehydratase"/>
</dbReference>
<evidence type="ECO:0000313" key="1">
    <source>
        <dbReference type="EMBL" id="EFE98052.1"/>
    </source>
</evidence>
<dbReference type="STRING" id="667129.HMPREF0758_0380"/>
<accession>D4DWT0</accession>